<name>A0A0A9B3J3_ARUDO</name>
<dbReference type="EMBL" id="GBRH01239954">
    <property type="protein sequence ID" value="JAD57941.1"/>
    <property type="molecule type" value="Transcribed_RNA"/>
</dbReference>
<sequence>MQLPNMQVCVPMQSESNFILKTSFAIGKNTKMLIFGCHVY</sequence>
<proteinExistence type="predicted"/>
<evidence type="ECO:0000313" key="1">
    <source>
        <dbReference type="EMBL" id="JAD57941.1"/>
    </source>
</evidence>
<organism evidence="1">
    <name type="scientific">Arundo donax</name>
    <name type="common">Giant reed</name>
    <name type="synonym">Donax arundinaceus</name>
    <dbReference type="NCBI Taxonomy" id="35708"/>
    <lineage>
        <taxon>Eukaryota</taxon>
        <taxon>Viridiplantae</taxon>
        <taxon>Streptophyta</taxon>
        <taxon>Embryophyta</taxon>
        <taxon>Tracheophyta</taxon>
        <taxon>Spermatophyta</taxon>
        <taxon>Magnoliopsida</taxon>
        <taxon>Liliopsida</taxon>
        <taxon>Poales</taxon>
        <taxon>Poaceae</taxon>
        <taxon>PACMAD clade</taxon>
        <taxon>Arundinoideae</taxon>
        <taxon>Arundineae</taxon>
        <taxon>Arundo</taxon>
    </lineage>
</organism>
<protein>
    <submittedName>
        <fullName evidence="1">Uncharacterized protein</fullName>
    </submittedName>
</protein>
<accession>A0A0A9B3J3</accession>
<dbReference type="AlphaFoldDB" id="A0A0A9B3J3"/>
<reference evidence="1" key="2">
    <citation type="journal article" date="2015" name="Data Brief">
        <title>Shoot transcriptome of the giant reed, Arundo donax.</title>
        <authorList>
            <person name="Barrero R.A."/>
            <person name="Guerrero F.D."/>
            <person name="Moolhuijzen P."/>
            <person name="Goolsby J.A."/>
            <person name="Tidwell J."/>
            <person name="Bellgard S.E."/>
            <person name="Bellgard M.I."/>
        </authorList>
    </citation>
    <scope>NUCLEOTIDE SEQUENCE</scope>
    <source>
        <tissue evidence="1">Shoot tissue taken approximately 20 cm above the soil surface</tissue>
    </source>
</reference>
<reference evidence="1" key="1">
    <citation type="submission" date="2014-09" db="EMBL/GenBank/DDBJ databases">
        <authorList>
            <person name="Magalhaes I.L.F."/>
            <person name="Oliveira U."/>
            <person name="Santos F.R."/>
            <person name="Vidigal T.H.D.A."/>
            <person name="Brescovit A.D."/>
            <person name="Santos A.J."/>
        </authorList>
    </citation>
    <scope>NUCLEOTIDE SEQUENCE</scope>
    <source>
        <tissue evidence="1">Shoot tissue taken approximately 20 cm above the soil surface</tissue>
    </source>
</reference>